<dbReference type="PANTHER" id="PTHR43649">
    <property type="entry name" value="ARABINOSE-BINDING PROTEIN-RELATED"/>
    <property type="match status" value="1"/>
</dbReference>
<protein>
    <submittedName>
        <fullName evidence="1">Sugar-binding protein</fullName>
    </submittedName>
</protein>
<sequence length="431" mass="49142">MTIVTRIKKGILTLVSLSLVLIYCLINDPSRDITLTLGLYAGSSWDVPNGESYQVIDQAIKKFEKKYPNVHVEYKSGIIKDDYSSWLANEITKGTTPDVFMVLPDDFNTLSSIGILKNLDRLIKEERIDTSLFYQSALFAGNNGSQYALPYEINPTIMCINHDLLTKEGIAIPSSNWTIDDFYNISNQVTKDTNNDGVIDQYGYYGFDWQDVLDCYGLQVFKEDNCHLDKKEVKEAFLYLTKLKALSNGYQVSSEDFDQGKVAFCPLTFAQYRTYQPYPYRISKYTSFKWSCISMPGTKSNTITTHLDTSLIGMSSQTKHQEIAWEFLKMLTMDEDIQQSLLDNSKGASPLKKVMLSKRTKEILAQDAVSYASLDSDVLNKILENTLVEPKFKEYENILEKADYLINQSIDQGTIDNDLNKIQKKLENELK</sequence>
<dbReference type="AlphaFoldDB" id="A0A2T3FMX6"/>
<gene>
    <name evidence="1" type="ORF">C7U54_12915</name>
</gene>
<accession>A0A2T3FMX6</accession>
<name>A0A2T3FMX6_9FIRM</name>
<dbReference type="InterPro" id="IPR006059">
    <property type="entry name" value="SBP"/>
</dbReference>
<proteinExistence type="predicted"/>
<dbReference type="InterPro" id="IPR050490">
    <property type="entry name" value="Bact_solute-bd_prot1"/>
</dbReference>
<evidence type="ECO:0000313" key="1">
    <source>
        <dbReference type="EMBL" id="PST36647.1"/>
    </source>
</evidence>
<keyword evidence="2" id="KW-1185">Reference proteome</keyword>
<dbReference type="Gene3D" id="3.40.190.10">
    <property type="entry name" value="Periplasmic binding protein-like II"/>
    <property type="match status" value="1"/>
</dbReference>
<organism evidence="1 2">
    <name type="scientific">Faecalibacillus intestinalis</name>
    <dbReference type="NCBI Taxonomy" id="1982626"/>
    <lineage>
        <taxon>Bacteria</taxon>
        <taxon>Bacillati</taxon>
        <taxon>Bacillota</taxon>
        <taxon>Erysipelotrichia</taxon>
        <taxon>Erysipelotrichales</taxon>
        <taxon>Coprobacillaceae</taxon>
        <taxon>Faecalibacillus</taxon>
    </lineage>
</organism>
<comment type="caution">
    <text evidence="1">The sequence shown here is derived from an EMBL/GenBank/DDBJ whole genome shotgun (WGS) entry which is preliminary data.</text>
</comment>
<dbReference type="Proteomes" id="UP000240974">
    <property type="component" value="Unassembled WGS sequence"/>
</dbReference>
<reference evidence="1 2" key="1">
    <citation type="journal article" date="2019" name="Int. J. Syst. Evol. Microbiol.">
        <title>Faecalibacillus intestinalis gen. nov., sp. nov. and Faecalibacillus faecis sp. nov., isolated from human faeces.</title>
        <authorList>
            <person name="Seo B."/>
            <person name="Jeon K."/>
            <person name="Baek I."/>
            <person name="Lee Y.M."/>
            <person name="Baek K."/>
            <person name="Ko G."/>
        </authorList>
    </citation>
    <scope>NUCLEOTIDE SEQUENCE [LARGE SCALE GENOMIC DNA]</scope>
    <source>
        <strain evidence="1 2">SNUG30099</strain>
    </source>
</reference>
<dbReference type="Pfam" id="PF13416">
    <property type="entry name" value="SBP_bac_8"/>
    <property type="match status" value="1"/>
</dbReference>
<dbReference type="SUPFAM" id="SSF53850">
    <property type="entry name" value="Periplasmic binding protein-like II"/>
    <property type="match status" value="1"/>
</dbReference>
<dbReference type="EMBL" id="PYLQ01000026">
    <property type="protein sequence ID" value="PST36647.1"/>
    <property type="molecule type" value="Genomic_DNA"/>
</dbReference>
<evidence type="ECO:0000313" key="2">
    <source>
        <dbReference type="Proteomes" id="UP000240974"/>
    </source>
</evidence>